<evidence type="ECO:0000313" key="12">
    <source>
        <dbReference type="Proteomes" id="UP000267029"/>
    </source>
</evidence>
<comment type="cofactor">
    <cofactor evidence="9">
        <name>Fe(2+)</name>
        <dbReference type="ChEBI" id="CHEBI:29033"/>
    </cofactor>
    <text evidence="9">Binds 2 Fe(2+) ions per subunit.</text>
</comment>
<evidence type="ECO:0000256" key="2">
    <source>
        <dbReference type="ARBA" id="ARBA00005041"/>
    </source>
</evidence>
<feature type="binding site" evidence="9">
    <location>
        <position position="157"/>
    </location>
    <ligand>
        <name>Fe cation</name>
        <dbReference type="ChEBI" id="CHEBI:24875"/>
        <label>1</label>
    </ligand>
</feature>
<evidence type="ECO:0000256" key="8">
    <source>
        <dbReference type="ARBA" id="ARBA00023256"/>
    </source>
</evidence>
<dbReference type="PANTHER" id="PTHR12697">
    <property type="entry name" value="PBS LYASE HEAT-LIKE PROTEIN"/>
    <property type="match status" value="1"/>
</dbReference>
<dbReference type="OrthoDB" id="421002at2759"/>
<dbReference type="InterPro" id="IPR016024">
    <property type="entry name" value="ARM-type_fold"/>
</dbReference>
<protein>
    <recommendedName>
        <fullName evidence="9">Deoxyhypusine hydroxylase</fullName>
        <shortName evidence="9">DOHH</shortName>
        <ecNumber evidence="9">1.14.99.29</ecNumber>
    </recommendedName>
    <alternativeName>
        <fullName evidence="9">Deoxyhypusine dioxygenase</fullName>
    </alternativeName>
    <alternativeName>
        <fullName evidence="9">Deoxyhypusine monooxygenase</fullName>
    </alternativeName>
</protein>
<keyword evidence="6 9" id="KW-0408">Iron</keyword>
<feature type="binding site" evidence="9">
    <location>
        <position position="337"/>
    </location>
    <ligand>
        <name>Fe cation</name>
        <dbReference type="ChEBI" id="CHEBI:24875"/>
        <label>2</label>
    </ligand>
</feature>
<reference evidence="11 12" key="1">
    <citation type="submission" date="2018-10" db="EMBL/GenBank/DDBJ databases">
        <authorList>
            <consortium name="Pathogen Informatics"/>
        </authorList>
    </citation>
    <scope>NUCLEOTIDE SEQUENCE [LARGE SCALE GENOMIC DNA]</scope>
</reference>
<dbReference type="STRING" id="53468.A0A0R3UQ19"/>
<name>A0A0R3UQ19_MESCO</name>
<dbReference type="Pfam" id="PF03130">
    <property type="entry name" value="HEAT_PBS"/>
    <property type="match status" value="1"/>
</dbReference>
<dbReference type="GO" id="GO:0046872">
    <property type="term" value="F:metal ion binding"/>
    <property type="evidence" value="ECO:0007669"/>
    <property type="project" value="UniProtKB-KW"/>
</dbReference>
<dbReference type="InterPro" id="IPR027517">
    <property type="entry name" value="Deoxyhypusine_hydroxylase"/>
</dbReference>
<evidence type="ECO:0000256" key="6">
    <source>
        <dbReference type="ARBA" id="ARBA00023004"/>
    </source>
</evidence>
<sequence length="408" mass="43431">MIPDPSWKDDLGASEVFDLDVEVNLTRVEGQVFDSPTLAPVVASLMVCLALLQANVAQPRAVPEAELRDWGAKIRDPSVPLVERAHAMWGLRHAREALATRLLAAYVTDVVPPSPAANALLQHEAAYCLGQRGDVWAVAPLEAALRDTRHEAIVRHEAAEALAALASAPGANISHIKALLTEFLTSDAVAVAETCEVGLGRIAWLQQANKTPDPDADRAEAEFPNTVDPSPAFPPGTPRSIADLRAVLLSPNRPLFERYQALFSLRNSAVASAVGAGGDDHKEAIIEALSASLAAPGSALLRHEVAFILGQLGICRTGPALIERLEDTQEAPMVRHESAMALGEVAGKAQDDDEAAGESSLAKRAREVLLAGCQDPEPLVRDSCALALDMADYVASNERFQFAEVPKC</sequence>
<dbReference type="InterPro" id="IPR011989">
    <property type="entry name" value="ARM-like"/>
</dbReference>
<keyword evidence="5 9" id="KW-0560">Oxidoreductase</keyword>
<dbReference type="HAMAP" id="MF_03101">
    <property type="entry name" value="Deoxyhypusine_hydroxylase"/>
    <property type="match status" value="1"/>
</dbReference>
<dbReference type="SUPFAM" id="SSF48371">
    <property type="entry name" value="ARM repeat"/>
    <property type="match status" value="1"/>
</dbReference>
<feature type="binding site" evidence="9">
    <location>
        <position position="304"/>
    </location>
    <ligand>
        <name>Fe cation</name>
        <dbReference type="ChEBI" id="CHEBI:24875"/>
        <label>2</label>
    </ligand>
</feature>
<evidence type="ECO:0000256" key="9">
    <source>
        <dbReference type="HAMAP-Rule" id="MF_03101"/>
    </source>
</evidence>
<evidence type="ECO:0000256" key="10">
    <source>
        <dbReference type="SAM" id="MobiDB-lite"/>
    </source>
</evidence>
<evidence type="ECO:0000256" key="4">
    <source>
        <dbReference type="ARBA" id="ARBA00022737"/>
    </source>
</evidence>
<proteinExistence type="inferred from homology"/>
<dbReference type="EMBL" id="UXSR01005905">
    <property type="protein sequence ID" value="VDD83961.1"/>
    <property type="molecule type" value="Genomic_DNA"/>
</dbReference>
<keyword evidence="3 9" id="KW-0479">Metal-binding</keyword>
<dbReference type="UniPathway" id="UPA00354"/>
<feature type="binding site" evidence="9">
    <location>
        <position position="123"/>
    </location>
    <ligand>
        <name>Fe cation</name>
        <dbReference type="ChEBI" id="CHEBI:24875"/>
        <label>1</label>
    </ligand>
</feature>
<feature type="region of interest" description="Disordered" evidence="10">
    <location>
        <begin position="210"/>
        <end position="236"/>
    </location>
</feature>
<comment type="catalytic activity">
    <reaction evidence="1 9">
        <text>[eIF5A protein]-deoxyhypusine + AH2 + O2 = [eIF5A protein]-hypusine + A + H2O</text>
        <dbReference type="Rhea" id="RHEA:14101"/>
        <dbReference type="Rhea" id="RHEA-COMP:10144"/>
        <dbReference type="Rhea" id="RHEA-COMP:12592"/>
        <dbReference type="ChEBI" id="CHEBI:13193"/>
        <dbReference type="ChEBI" id="CHEBI:15377"/>
        <dbReference type="ChEBI" id="CHEBI:15379"/>
        <dbReference type="ChEBI" id="CHEBI:17499"/>
        <dbReference type="ChEBI" id="CHEBI:82657"/>
        <dbReference type="ChEBI" id="CHEBI:91175"/>
        <dbReference type="EC" id="1.14.99.29"/>
    </reaction>
</comment>
<feature type="binding site" evidence="9">
    <location>
        <position position="303"/>
    </location>
    <ligand>
        <name>Fe cation</name>
        <dbReference type="ChEBI" id="CHEBI:24875"/>
        <label>2</label>
    </ligand>
</feature>
<dbReference type="AlphaFoldDB" id="A0A0R3UQ19"/>
<dbReference type="InterPro" id="IPR004155">
    <property type="entry name" value="PBS_lyase_HEAT"/>
</dbReference>
<dbReference type="Gene3D" id="1.25.10.10">
    <property type="entry name" value="Leucine-rich Repeat Variant"/>
    <property type="match status" value="2"/>
</dbReference>
<feature type="binding site" evidence="9">
    <location>
        <position position="336"/>
    </location>
    <ligand>
        <name>Fe cation</name>
        <dbReference type="ChEBI" id="CHEBI:24875"/>
        <label>2</label>
    </ligand>
</feature>
<keyword evidence="7 9" id="KW-0503">Monooxygenase</keyword>
<feature type="compositionally biased region" description="Basic and acidic residues" evidence="10">
    <location>
        <begin position="212"/>
        <end position="221"/>
    </location>
</feature>
<comment type="function">
    <text evidence="9">Catalyzes the hydroxylation of the N(6)-(4-aminobutyl)-L-lysine intermediate to form hypusine, an essential post-translational modification only found in mature eIF-5A factor.</text>
</comment>
<comment type="similarity">
    <text evidence="9">Belongs to the deoxyhypusine hydroxylase family.</text>
</comment>
<comment type="pathway">
    <text evidence="2 9">Protein modification; eIF5A hypusination.</text>
</comment>
<dbReference type="EC" id="1.14.99.29" evidence="9"/>
<keyword evidence="4" id="KW-0677">Repeat</keyword>
<keyword evidence="8 9" id="KW-0386">Hypusine biosynthesis</keyword>
<evidence type="ECO:0000256" key="1">
    <source>
        <dbReference type="ARBA" id="ARBA00000068"/>
    </source>
</evidence>
<evidence type="ECO:0000313" key="11">
    <source>
        <dbReference type="EMBL" id="VDD83961.1"/>
    </source>
</evidence>
<keyword evidence="12" id="KW-1185">Reference proteome</keyword>
<evidence type="ECO:0000256" key="5">
    <source>
        <dbReference type="ARBA" id="ARBA00023002"/>
    </source>
</evidence>
<organism evidence="11 12">
    <name type="scientific">Mesocestoides corti</name>
    <name type="common">Flatworm</name>
    <dbReference type="NCBI Taxonomy" id="53468"/>
    <lineage>
        <taxon>Eukaryota</taxon>
        <taxon>Metazoa</taxon>
        <taxon>Spiralia</taxon>
        <taxon>Lophotrochozoa</taxon>
        <taxon>Platyhelminthes</taxon>
        <taxon>Cestoda</taxon>
        <taxon>Eucestoda</taxon>
        <taxon>Cyclophyllidea</taxon>
        <taxon>Mesocestoididae</taxon>
        <taxon>Mesocestoides</taxon>
    </lineage>
</organism>
<gene>
    <name evidence="11" type="ORF">MCOS_LOCUS9964</name>
</gene>
<accession>A0A0R3UQ19</accession>
<dbReference type="PANTHER" id="PTHR12697:SF5">
    <property type="entry name" value="DEOXYHYPUSINE HYDROXYLASE"/>
    <property type="match status" value="1"/>
</dbReference>
<dbReference type="GO" id="GO:0019135">
    <property type="term" value="F:deoxyhypusine monooxygenase activity"/>
    <property type="evidence" value="ECO:0007669"/>
    <property type="project" value="UniProtKB-UniRule"/>
</dbReference>
<feature type="binding site" evidence="9">
    <location>
        <position position="156"/>
    </location>
    <ligand>
        <name>Fe cation</name>
        <dbReference type="ChEBI" id="CHEBI:24875"/>
        <label>1</label>
    </ligand>
</feature>
<dbReference type="Proteomes" id="UP000267029">
    <property type="component" value="Unassembled WGS sequence"/>
</dbReference>
<evidence type="ECO:0000256" key="7">
    <source>
        <dbReference type="ARBA" id="ARBA00023033"/>
    </source>
</evidence>
<dbReference type="SMART" id="SM00567">
    <property type="entry name" value="EZ_HEAT"/>
    <property type="match status" value="5"/>
</dbReference>
<evidence type="ECO:0000256" key="3">
    <source>
        <dbReference type="ARBA" id="ARBA00022723"/>
    </source>
</evidence>
<feature type="binding site" evidence="9">
    <location>
        <position position="124"/>
    </location>
    <ligand>
        <name>Fe cation</name>
        <dbReference type="ChEBI" id="CHEBI:24875"/>
        <label>1</label>
    </ligand>
</feature>